<feature type="region of interest" description="Disordered" evidence="1">
    <location>
        <begin position="58"/>
        <end position="103"/>
    </location>
</feature>
<feature type="compositionally biased region" description="Basic residues" evidence="1">
    <location>
        <begin position="66"/>
        <end position="76"/>
    </location>
</feature>
<protein>
    <submittedName>
        <fullName evidence="2">Uncharacterized protein</fullName>
    </submittedName>
</protein>
<reference evidence="2" key="1">
    <citation type="submission" date="2021-01" db="EMBL/GenBank/DDBJ databases">
        <authorList>
            <person name="Corre E."/>
            <person name="Pelletier E."/>
            <person name="Niang G."/>
            <person name="Scheremetjew M."/>
            <person name="Finn R."/>
            <person name="Kale V."/>
            <person name="Holt S."/>
            <person name="Cochrane G."/>
            <person name="Meng A."/>
            <person name="Brown T."/>
            <person name="Cohen L."/>
        </authorList>
    </citation>
    <scope>NUCLEOTIDE SEQUENCE</scope>
    <source>
        <strain evidence="2">308</strain>
    </source>
</reference>
<accession>A0A7S1BTG9</accession>
<feature type="region of interest" description="Disordered" evidence="1">
    <location>
        <begin position="30"/>
        <end position="49"/>
    </location>
</feature>
<dbReference type="EMBL" id="HBFR01031759">
    <property type="protein sequence ID" value="CAD8895821.1"/>
    <property type="molecule type" value="Transcribed_RNA"/>
</dbReference>
<evidence type="ECO:0000256" key="1">
    <source>
        <dbReference type="SAM" id="MobiDB-lite"/>
    </source>
</evidence>
<gene>
    <name evidence="2" type="ORF">CHYS00102_LOCUS23035</name>
</gene>
<feature type="compositionally biased region" description="Polar residues" evidence="1">
    <location>
        <begin position="38"/>
        <end position="49"/>
    </location>
</feature>
<dbReference type="AlphaFoldDB" id="A0A7S1BTG9"/>
<organism evidence="2">
    <name type="scientific">Corethron hystrix</name>
    <dbReference type="NCBI Taxonomy" id="216773"/>
    <lineage>
        <taxon>Eukaryota</taxon>
        <taxon>Sar</taxon>
        <taxon>Stramenopiles</taxon>
        <taxon>Ochrophyta</taxon>
        <taxon>Bacillariophyta</taxon>
        <taxon>Coscinodiscophyceae</taxon>
        <taxon>Corethrophycidae</taxon>
        <taxon>Corethrales</taxon>
        <taxon>Corethraceae</taxon>
        <taxon>Corethron</taxon>
    </lineage>
</organism>
<proteinExistence type="predicted"/>
<sequence length="103" mass="11957">MYQPKGYNMKSSLTKSKIYEVPRKPVITNTVGRRAESKNNFSSAQNAAQQRVNQYLARTNNVTKAERHKSQKLQTKKRVDEKSSINNKKSTRRDVFRRLGARN</sequence>
<name>A0A7S1BTG9_9STRA</name>
<evidence type="ECO:0000313" key="2">
    <source>
        <dbReference type="EMBL" id="CAD8895821.1"/>
    </source>
</evidence>